<proteinExistence type="predicted"/>
<evidence type="ECO:0000259" key="7">
    <source>
        <dbReference type="Pfam" id="PF04234"/>
    </source>
</evidence>
<dbReference type="InterPro" id="IPR014755">
    <property type="entry name" value="Cu-Rt/internalin_Ig-like"/>
</dbReference>
<keyword evidence="3 6" id="KW-0732">Signal</keyword>
<evidence type="ECO:0000256" key="5">
    <source>
        <dbReference type="SAM" id="Phobius"/>
    </source>
</evidence>
<keyword evidence="4" id="KW-0186">Copper</keyword>
<gene>
    <name evidence="8" type="ORF">F8O01_05055</name>
</gene>
<evidence type="ECO:0000313" key="8">
    <source>
        <dbReference type="EMBL" id="KAB1659632.1"/>
    </source>
</evidence>
<protein>
    <submittedName>
        <fullName evidence="8">Copper resistance protein CopC</fullName>
    </submittedName>
</protein>
<evidence type="ECO:0000256" key="6">
    <source>
        <dbReference type="SAM" id="SignalP"/>
    </source>
</evidence>
<keyword evidence="9" id="KW-1185">Reference proteome</keyword>
<dbReference type="OrthoDB" id="5242236at2"/>
<evidence type="ECO:0000256" key="2">
    <source>
        <dbReference type="ARBA" id="ARBA00022723"/>
    </source>
</evidence>
<evidence type="ECO:0000256" key="4">
    <source>
        <dbReference type="ARBA" id="ARBA00023008"/>
    </source>
</evidence>
<dbReference type="InterPro" id="IPR014756">
    <property type="entry name" value="Ig_E-set"/>
</dbReference>
<keyword evidence="5" id="KW-0472">Membrane</keyword>
<comment type="subcellular location">
    <subcellularLocation>
        <location evidence="1">Cell envelope</location>
    </subcellularLocation>
</comment>
<dbReference type="RefSeq" id="WP_158039797.1">
    <property type="nucleotide sequence ID" value="NZ_JACCFV010000001.1"/>
</dbReference>
<dbReference type="Proteomes" id="UP000467240">
    <property type="component" value="Unassembled WGS sequence"/>
</dbReference>
<keyword evidence="5" id="KW-1133">Transmembrane helix</keyword>
<evidence type="ECO:0000313" key="9">
    <source>
        <dbReference type="Proteomes" id="UP000467240"/>
    </source>
</evidence>
<feature type="chain" id="PRO_5029711878" evidence="6">
    <location>
        <begin position="37"/>
        <end position="185"/>
    </location>
</feature>
<dbReference type="GO" id="GO:0042597">
    <property type="term" value="C:periplasmic space"/>
    <property type="evidence" value="ECO:0007669"/>
    <property type="project" value="InterPro"/>
</dbReference>
<accession>A0A7J5C1L9</accession>
<dbReference type="GO" id="GO:0006825">
    <property type="term" value="P:copper ion transport"/>
    <property type="evidence" value="ECO:0007669"/>
    <property type="project" value="InterPro"/>
</dbReference>
<dbReference type="SUPFAM" id="SSF81296">
    <property type="entry name" value="E set domains"/>
    <property type="match status" value="1"/>
</dbReference>
<dbReference type="AlphaFoldDB" id="A0A7J5C1L9"/>
<comment type="caution">
    <text evidence="8">The sequence shown here is derived from an EMBL/GenBank/DDBJ whole genome shotgun (WGS) entry which is preliminary data.</text>
</comment>
<evidence type="ECO:0000256" key="1">
    <source>
        <dbReference type="ARBA" id="ARBA00004196"/>
    </source>
</evidence>
<dbReference type="EMBL" id="WBJZ01000005">
    <property type="protein sequence ID" value="KAB1659632.1"/>
    <property type="molecule type" value="Genomic_DNA"/>
</dbReference>
<keyword evidence="2" id="KW-0479">Metal-binding</keyword>
<dbReference type="GO" id="GO:0030313">
    <property type="term" value="C:cell envelope"/>
    <property type="evidence" value="ECO:0007669"/>
    <property type="project" value="UniProtKB-SubCell"/>
</dbReference>
<keyword evidence="5" id="KW-0812">Transmembrane</keyword>
<dbReference type="InterPro" id="IPR032694">
    <property type="entry name" value="CopC/D"/>
</dbReference>
<dbReference type="PANTHER" id="PTHR34820:SF4">
    <property type="entry name" value="INNER MEMBRANE PROTEIN YEBZ"/>
    <property type="match status" value="1"/>
</dbReference>
<dbReference type="PANTHER" id="PTHR34820">
    <property type="entry name" value="INNER MEMBRANE PROTEIN YEBZ"/>
    <property type="match status" value="1"/>
</dbReference>
<dbReference type="GO" id="GO:0005886">
    <property type="term" value="C:plasma membrane"/>
    <property type="evidence" value="ECO:0007669"/>
    <property type="project" value="TreeGrafter"/>
</dbReference>
<organism evidence="8 9">
    <name type="scientific">Pseudoclavibacter chungangensis</name>
    <dbReference type="NCBI Taxonomy" id="587635"/>
    <lineage>
        <taxon>Bacteria</taxon>
        <taxon>Bacillati</taxon>
        <taxon>Actinomycetota</taxon>
        <taxon>Actinomycetes</taxon>
        <taxon>Micrococcales</taxon>
        <taxon>Microbacteriaceae</taxon>
        <taxon>Pseudoclavibacter</taxon>
    </lineage>
</organism>
<feature type="signal peptide" evidence="6">
    <location>
        <begin position="1"/>
        <end position="36"/>
    </location>
</feature>
<reference evidence="8 9" key="1">
    <citation type="submission" date="2019-09" db="EMBL/GenBank/DDBJ databases">
        <title>Phylogeny of genus Pseudoclavibacter and closely related genus.</title>
        <authorList>
            <person name="Li Y."/>
        </authorList>
    </citation>
    <scope>NUCLEOTIDE SEQUENCE [LARGE SCALE GENOMIC DNA]</scope>
    <source>
        <strain evidence="8 9">DSM 23821</strain>
    </source>
</reference>
<sequence length="185" mass="18471">MRTYAVQPAVRVSALGALFALAVVLLGIAWAPGAQAHDQLVSSTPADGETLEAAPTEAQLTFSADIEQVGIAFVLTDGSGEVLDLPTVPALDGAVVTVALPALEPGSYSLEWRVVSSDGHPISGTIGFTVGEPEPATPTATPTAAAGAADEGRALPLWAIVAIAIGGVAVIGGALVALIGKMRRG</sequence>
<dbReference type="GO" id="GO:0046688">
    <property type="term" value="P:response to copper ion"/>
    <property type="evidence" value="ECO:0007669"/>
    <property type="project" value="InterPro"/>
</dbReference>
<dbReference type="Pfam" id="PF04234">
    <property type="entry name" value="CopC"/>
    <property type="match status" value="1"/>
</dbReference>
<name>A0A7J5C1L9_9MICO</name>
<dbReference type="GO" id="GO:0005507">
    <property type="term" value="F:copper ion binding"/>
    <property type="evidence" value="ECO:0007669"/>
    <property type="project" value="InterPro"/>
</dbReference>
<dbReference type="Gene3D" id="2.60.40.1220">
    <property type="match status" value="1"/>
</dbReference>
<evidence type="ECO:0000256" key="3">
    <source>
        <dbReference type="ARBA" id="ARBA00022729"/>
    </source>
</evidence>
<feature type="domain" description="CopC" evidence="7">
    <location>
        <begin position="37"/>
        <end position="130"/>
    </location>
</feature>
<feature type="transmembrane region" description="Helical" evidence="5">
    <location>
        <begin position="157"/>
        <end position="179"/>
    </location>
</feature>
<dbReference type="InterPro" id="IPR007348">
    <property type="entry name" value="CopC_dom"/>
</dbReference>